<organism evidence="1 2">
    <name type="scientific">Lecanicillium saksenae</name>
    <dbReference type="NCBI Taxonomy" id="468837"/>
    <lineage>
        <taxon>Eukaryota</taxon>
        <taxon>Fungi</taxon>
        <taxon>Dikarya</taxon>
        <taxon>Ascomycota</taxon>
        <taxon>Pezizomycotina</taxon>
        <taxon>Sordariomycetes</taxon>
        <taxon>Hypocreomycetidae</taxon>
        <taxon>Hypocreales</taxon>
        <taxon>Cordycipitaceae</taxon>
        <taxon>Lecanicillium</taxon>
    </lineage>
</organism>
<protein>
    <submittedName>
        <fullName evidence="1">Uncharacterized protein</fullName>
    </submittedName>
</protein>
<keyword evidence="2" id="KW-1185">Reference proteome</keyword>
<evidence type="ECO:0000313" key="2">
    <source>
        <dbReference type="Proteomes" id="UP001148737"/>
    </source>
</evidence>
<name>A0ACC1QWG7_9HYPO</name>
<dbReference type="Proteomes" id="UP001148737">
    <property type="component" value="Unassembled WGS sequence"/>
</dbReference>
<dbReference type="EMBL" id="JANAKD010000438">
    <property type="protein sequence ID" value="KAJ3493888.1"/>
    <property type="molecule type" value="Genomic_DNA"/>
</dbReference>
<gene>
    <name evidence="1" type="ORF">NLG97_g4446</name>
</gene>
<accession>A0ACC1QWG7</accession>
<evidence type="ECO:0000313" key="1">
    <source>
        <dbReference type="EMBL" id="KAJ3493888.1"/>
    </source>
</evidence>
<reference evidence="1" key="1">
    <citation type="submission" date="2022-07" db="EMBL/GenBank/DDBJ databases">
        <title>Genome Sequence of Lecanicillium saksenae.</title>
        <authorList>
            <person name="Buettner E."/>
        </authorList>
    </citation>
    <scope>NUCLEOTIDE SEQUENCE</scope>
    <source>
        <strain evidence="1">VT-O1</strain>
    </source>
</reference>
<proteinExistence type="predicted"/>
<sequence>MSKTFAAAEVSKHKTKEDGLWLIIEGAVYDVTNFVDEHPGGARVIQRMGGKDATKAFWKYHGESVLQKYGDRFKIGTVTESAKL</sequence>
<comment type="caution">
    <text evidence="1">The sequence shown here is derived from an EMBL/GenBank/DDBJ whole genome shotgun (WGS) entry which is preliminary data.</text>
</comment>